<evidence type="ECO:0000313" key="4">
    <source>
        <dbReference type="Proteomes" id="UP000248555"/>
    </source>
</evidence>
<evidence type="ECO:0000259" key="2">
    <source>
        <dbReference type="Pfam" id="PF01575"/>
    </source>
</evidence>
<dbReference type="InterPro" id="IPR029069">
    <property type="entry name" value="HotDog_dom_sf"/>
</dbReference>
<feature type="domain" description="MaoC-like" evidence="2">
    <location>
        <begin position="24"/>
        <end position="127"/>
    </location>
</feature>
<organism evidence="3 4">
    <name type="scientific">Paranoxybacillus vitaminiphilus</name>
    <dbReference type="NCBI Taxonomy" id="581036"/>
    <lineage>
        <taxon>Bacteria</taxon>
        <taxon>Bacillati</taxon>
        <taxon>Bacillota</taxon>
        <taxon>Bacilli</taxon>
        <taxon>Bacillales</taxon>
        <taxon>Anoxybacillaceae</taxon>
        <taxon>Paranoxybacillus</taxon>
    </lineage>
</organism>
<dbReference type="OrthoDB" id="9801625at2"/>
<dbReference type="SUPFAM" id="SSF54637">
    <property type="entry name" value="Thioesterase/thiol ester dehydrase-isomerase"/>
    <property type="match status" value="1"/>
</dbReference>
<name>A0A327YRX0_9BACL</name>
<proteinExistence type="predicted"/>
<evidence type="ECO:0000256" key="1">
    <source>
        <dbReference type="ARBA" id="ARBA00023239"/>
    </source>
</evidence>
<dbReference type="Gene3D" id="3.10.129.10">
    <property type="entry name" value="Hotdog Thioesterase"/>
    <property type="match status" value="1"/>
</dbReference>
<dbReference type="AlphaFoldDB" id="A0A327YRX0"/>
<comment type="caution">
    <text evidence="3">The sequence shown here is derived from an EMBL/GenBank/DDBJ whole genome shotgun (WGS) entry which is preliminary data.</text>
</comment>
<dbReference type="FunFam" id="3.10.129.10:FF:000042">
    <property type="entry name" value="MaoC domain protein dehydratase"/>
    <property type="match status" value="1"/>
</dbReference>
<gene>
    <name evidence="3" type="ORF">B0I26_10137</name>
</gene>
<protein>
    <submittedName>
        <fullName evidence="3">3-hydroxybutyryl-CoA dehydratase</fullName>
    </submittedName>
</protein>
<dbReference type="PANTHER" id="PTHR43437:SF3">
    <property type="entry name" value="HYDROXYACYL-THIOESTER DEHYDRATASE TYPE 2, MITOCHONDRIAL"/>
    <property type="match status" value="1"/>
</dbReference>
<reference evidence="3 4" key="1">
    <citation type="submission" date="2018-06" db="EMBL/GenBank/DDBJ databases">
        <title>Genomic Encyclopedia of Type Strains, Phase III (KMG-III): the genomes of soil and plant-associated and newly described type strains.</title>
        <authorList>
            <person name="Whitman W."/>
        </authorList>
    </citation>
    <scope>NUCLEOTIDE SEQUENCE [LARGE SCALE GENOMIC DNA]</scope>
    <source>
        <strain evidence="3 4">CGMCC 1.8979</strain>
    </source>
</reference>
<keyword evidence="4" id="KW-1185">Reference proteome</keyword>
<keyword evidence="1" id="KW-0456">Lyase</keyword>
<dbReference type="GO" id="GO:0019171">
    <property type="term" value="F:(3R)-hydroxyacyl-[acyl-carrier-protein] dehydratase activity"/>
    <property type="evidence" value="ECO:0007669"/>
    <property type="project" value="TreeGrafter"/>
</dbReference>
<dbReference type="RefSeq" id="WP_111643463.1">
    <property type="nucleotide sequence ID" value="NZ_QLMH01000001.1"/>
</dbReference>
<accession>A0A327YRX0</accession>
<dbReference type="Pfam" id="PF01575">
    <property type="entry name" value="MaoC_dehydratas"/>
    <property type="match status" value="1"/>
</dbReference>
<evidence type="ECO:0000313" key="3">
    <source>
        <dbReference type="EMBL" id="RAK23086.1"/>
    </source>
</evidence>
<dbReference type="InterPro" id="IPR002539">
    <property type="entry name" value="MaoC-like_dom"/>
</dbReference>
<sequence>MQLLSKLVPSVPYQEIQIGDCRSITKTITNEDIIAFAKLTGDVNPIHLDEEYAQQTRFKERIAHGLLTTSYISTVIGTKLPGKGTIYLSQYVRFKAPVKIGDTLTITAKVIDKQDDKKIVTLETNVINQHHQLVVEGQAVIMKMD</sequence>
<dbReference type="InterPro" id="IPR050965">
    <property type="entry name" value="UPF0336/Enoyl-CoA_hydratase"/>
</dbReference>
<dbReference type="EMBL" id="QLMH01000001">
    <property type="protein sequence ID" value="RAK23086.1"/>
    <property type="molecule type" value="Genomic_DNA"/>
</dbReference>
<dbReference type="PANTHER" id="PTHR43437">
    <property type="entry name" value="HYDROXYACYL-THIOESTER DEHYDRATASE TYPE 2, MITOCHONDRIAL-RELATED"/>
    <property type="match status" value="1"/>
</dbReference>
<dbReference type="CDD" id="cd03449">
    <property type="entry name" value="R_hydratase"/>
    <property type="match status" value="1"/>
</dbReference>
<dbReference type="GO" id="GO:0006633">
    <property type="term" value="P:fatty acid biosynthetic process"/>
    <property type="evidence" value="ECO:0007669"/>
    <property type="project" value="TreeGrafter"/>
</dbReference>
<dbReference type="Proteomes" id="UP000248555">
    <property type="component" value="Unassembled WGS sequence"/>
</dbReference>